<dbReference type="GO" id="GO:0006744">
    <property type="term" value="P:ubiquinone biosynthetic process"/>
    <property type="evidence" value="ECO:0007669"/>
    <property type="project" value="InterPro"/>
</dbReference>
<evidence type="ECO:0000256" key="1">
    <source>
        <dbReference type="SAM" id="Coils"/>
    </source>
</evidence>
<protein>
    <submittedName>
        <fullName evidence="2">SCP2 domain-containing protein</fullName>
    </submittedName>
</protein>
<keyword evidence="1" id="KW-0175">Coiled coil</keyword>
<dbReference type="PANTHER" id="PTHR38693:SF1">
    <property type="entry name" value="UBIQUINONE BIOSYNTHESIS ACCESSORY FACTOR UBIJ"/>
    <property type="match status" value="1"/>
</dbReference>
<evidence type="ECO:0000313" key="2">
    <source>
        <dbReference type="EMBL" id="QPT37542.1"/>
    </source>
</evidence>
<name>A0A7T3ES53_NEICI</name>
<dbReference type="InterPro" id="IPR038989">
    <property type="entry name" value="UbiJ"/>
</dbReference>
<dbReference type="RefSeq" id="WP_107960189.1">
    <property type="nucleotide sequence ID" value="NZ_CP065726.1"/>
</dbReference>
<dbReference type="EMBL" id="CP065726">
    <property type="protein sequence ID" value="QPT37542.1"/>
    <property type="molecule type" value="Genomic_DNA"/>
</dbReference>
<reference evidence="2 3" key="1">
    <citation type="submission" date="2020-12" db="EMBL/GenBank/DDBJ databases">
        <title>FDA dAtabase for Regulatory Grade micrObial Sequences (FDA-ARGOS): Supporting development and validation of Infectious Disease Dx tests.</title>
        <authorList>
            <person name="Sproer C."/>
            <person name="Gronow S."/>
            <person name="Severitt S."/>
            <person name="Schroder I."/>
            <person name="Tallon L."/>
            <person name="Sadzewicz L."/>
            <person name="Zhao X."/>
            <person name="Boylan J."/>
            <person name="Ott S."/>
            <person name="Bowen H."/>
            <person name="Vavikolanu K."/>
            <person name="Mehta A."/>
            <person name="Aluvathingal J."/>
            <person name="Nadendla S."/>
            <person name="Lowell S."/>
            <person name="Myers T."/>
            <person name="Yan Y."/>
            <person name="Sichtig H."/>
        </authorList>
    </citation>
    <scope>NUCLEOTIDE SEQUENCE [LARGE SCALE GENOMIC DNA]</scope>
    <source>
        <strain evidence="2 3">FDAARGOS_871</strain>
    </source>
</reference>
<accession>A0A7T3ES53</accession>
<organism evidence="2 3">
    <name type="scientific">Neisseria cinerea</name>
    <dbReference type="NCBI Taxonomy" id="483"/>
    <lineage>
        <taxon>Bacteria</taxon>
        <taxon>Pseudomonadati</taxon>
        <taxon>Pseudomonadota</taxon>
        <taxon>Betaproteobacteria</taxon>
        <taxon>Neisseriales</taxon>
        <taxon>Neisseriaceae</taxon>
        <taxon>Neisseria</taxon>
    </lineage>
</organism>
<proteinExistence type="predicted"/>
<keyword evidence="3" id="KW-1185">Reference proteome</keyword>
<dbReference type="AlphaFoldDB" id="A0A7T3ES53"/>
<dbReference type="PANTHER" id="PTHR38693">
    <property type="entry name" value="UBIQUINONE BIOSYNTHESIS PROTEIN UBIJ"/>
    <property type="match status" value="1"/>
</dbReference>
<dbReference type="Proteomes" id="UP000594865">
    <property type="component" value="Chromosome"/>
</dbReference>
<feature type="coiled-coil region" evidence="1">
    <location>
        <begin position="159"/>
        <end position="186"/>
    </location>
</feature>
<evidence type="ECO:0000313" key="3">
    <source>
        <dbReference type="Proteomes" id="UP000594865"/>
    </source>
</evidence>
<gene>
    <name evidence="2" type="ORF">I6G28_06310</name>
</gene>
<sequence>MSALFPIINHLIQQNPDSRSELAAFADKTLALNITGLKLTGRITEEGFLSASNGFADTEITFRNSAVQKILQGGEPGVGDISLEGDLILGMAVLPLLGSLRYRASDDLARIFGTQLGNSIGSRAADIGHGIKQIGRSIAEQISEFSREPESSVIDAATLSAWMEEVDKLRDDVARLNERLDRLERDIWID</sequence>
<dbReference type="GeneID" id="84020823"/>